<keyword evidence="1" id="KW-0812">Transmembrane</keyword>
<evidence type="ECO:0000313" key="2">
    <source>
        <dbReference type="EMBL" id="KAG8452873.1"/>
    </source>
</evidence>
<gene>
    <name evidence="2" type="ORF">GDO86_004607</name>
</gene>
<evidence type="ECO:0000256" key="1">
    <source>
        <dbReference type="SAM" id="Phobius"/>
    </source>
</evidence>
<dbReference type="Proteomes" id="UP000812440">
    <property type="component" value="Chromosome 2"/>
</dbReference>
<evidence type="ECO:0000313" key="3">
    <source>
        <dbReference type="Proteomes" id="UP000812440"/>
    </source>
</evidence>
<dbReference type="AlphaFoldDB" id="A0A8T2K9E9"/>
<keyword evidence="1" id="KW-1133">Transmembrane helix</keyword>
<reference evidence="2" key="1">
    <citation type="thesis" date="2020" institute="ProQuest LLC" country="789 East Eisenhower Parkway, Ann Arbor, MI, USA">
        <title>Comparative Genomics and Chromosome Evolution.</title>
        <authorList>
            <person name="Mudd A.B."/>
        </authorList>
    </citation>
    <scope>NUCLEOTIDE SEQUENCE</scope>
    <source>
        <strain evidence="2">Female2</strain>
        <tissue evidence="2">Blood</tissue>
    </source>
</reference>
<keyword evidence="3" id="KW-1185">Reference proteome</keyword>
<name>A0A8T2K9E9_9PIPI</name>
<accession>A0A8T2K9E9</accession>
<protein>
    <submittedName>
        <fullName evidence="2">Uncharacterized protein</fullName>
    </submittedName>
</protein>
<feature type="transmembrane region" description="Helical" evidence="1">
    <location>
        <begin position="110"/>
        <end position="130"/>
    </location>
</feature>
<proteinExistence type="predicted"/>
<comment type="caution">
    <text evidence="2">The sequence shown here is derived from an EMBL/GenBank/DDBJ whole genome shotgun (WGS) entry which is preliminary data.</text>
</comment>
<dbReference type="EMBL" id="JAACNH010000002">
    <property type="protein sequence ID" value="KAG8452873.1"/>
    <property type="molecule type" value="Genomic_DNA"/>
</dbReference>
<keyword evidence="1" id="KW-0472">Membrane</keyword>
<sequence length="132" mass="15115">MNIVPVIFWAYQPKIPKILVQNIPIYIFEKAGLPISLSLVLLYRTSTKDSLIILLKGNKFQKRNIAAADPSADRPFKGNSHVREKLKQISKHIIKIIEDALMLISWKINICLVLYITLMPTLIFCSVMSYTE</sequence>
<organism evidence="2 3">
    <name type="scientific">Hymenochirus boettgeri</name>
    <name type="common">Congo dwarf clawed frog</name>
    <dbReference type="NCBI Taxonomy" id="247094"/>
    <lineage>
        <taxon>Eukaryota</taxon>
        <taxon>Metazoa</taxon>
        <taxon>Chordata</taxon>
        <taxon>Craniata</taxon>
        <taxon>Vertebrata</taxon>
        <taxon>Euteleostomi</taxon>
        <taxon>Amphibia</taxon>
        <taxon>Batrachia</taxon>
        <taxon>Anura</taxon>
        <taxon>Pipoidea</taxon>
        <taxon>Pipidae</taxon>
        <taxon>Pipinae</taxon>
        <taxon>Hymenochirus</taxon>
    </lineage>
</organism>